<evidence type="ECO:0000313" key="5">
    <source>
        <dbReference type="EMBL" id="QNM03123.1"/>
    </source>
</evidence>
<dbReference type="InterPro" id="IPR013341">
    <property type="entry name" value="Mandelate_racemase_N_dom"/>
</dbReference>
<keyword evidence="6" id="KW-1185">Reference proteome</keyword>
<dbReference type="PANTHER" id="PTHR13794">
    <property type="entry name" value="ENOLASE SUPERFAMILY, MANDELATE RACEMASE"/>
    <property type="match status" value="1"/>
</dbReference>
<dbReference type="GO" id="GO:0000287">
    <property type="term" value="F:magnesium ion binding"/>
    <property type="evidence" value="ECO:0007669"/>
    <property type="project" value="TreeGrafter"/>
</dbReference>
<dbReference type="SMART" id="SM00922">
    <property type="entry name" value="MR_MLE"/>
    <property type="match status" value="1"/>
</dbReference>
<organism evidence="5 6">
    <name type="scientific">Simiaoa sunii</name>
    <dbReference type="NCBI Taxonomy" id="2763672"/>
    <lineage>
        <taxon>Bacteria</taxon>
        <taxon>Bacillati</taxon>
        <taxon>Bacillota</taxon>
        <taxon>Clostridia</taxon>
        <taxon>Lachnospirales</taxon>
        <taxon>Lachnospiraceae</taxon>
        <taxon>Simiaoa</taxon>
    </lineage>
</organism>
<proteinExistence type="predicted"/>
<dbReference type="CDD" id="cd03316">
    <property type="entry name" value="MR_like"/>
    <property type="match status" value="1"/>
</dbReference>
<dbReference type="SUPFAM" id="SSF54826">
    <property type="entry name" value="Enolase N-terminal domain-like"/>
    <property type="match status" value="1"/>
</dbReference>
<dbReference type="GO" id="GO:0016052">
    <property type="term" value="P:carbohydrate catabolic process"/>
    <property type="evidence" value="ECO:0007669"/>
    <property type="project" value="TreeGrafter"/>
</dbReference>
<evidence type="ECO:0000256" key="3">
    <source>
        <dbReference type="ARBA" id="ARBA00022842"/>
    </source>
</evidence>
<dbReference type="InterPro" id="IPR029017">
    <property type="entry name" value="Enolase-like_N"/>
</dbReference>
<gene>
    <name evidence="5" type="ORF">H9Q77_02945</name>
</gene>
<sequence length="370" mass="41010">MIITKIEPVKLRYYPQKPLRDGLARIPSRDVFLLKIETDEEIYGIGEGFALGCLDSVAAYTLECLAPLLIGSNPLEITRLWNRIYQQTFRFGKRGIGIAALSAVDIALWDILGKKAGLPVCSLLGKAHDCIYPYASAGYYAPGKTIEDLRKEAAGYKAQGFQMMKMKVGGAQPGEDMERVAAVREVLGTDVKLAVDANNSWDYETALKMARFFETQDVYFLEEPLSSDFWEESAKLAAEVDIPIAGYETELTLHGLKPFIVHNGVDIVQTDVIWTGGISEARRIAMLAEAWGKMTVMHFSASMVSLAANLQLALSMNSSKYIEYTLDENPLRDRLSKAPVLMKDGVVKVPDLPGIGVDLDWDVVKEFQVQ</sequence>
<dbReference type="GO" id="GO:0009063">
    <property type="term" value="P:amino acid catabolic process"/>
    <property type="evidence" value="ECO:0007669"/>
    <property type="project" value="InterPro"/>
</dbReference>
<evidence type="ECO:0000256" key="1">
    <source>
        <dbReference type="ARBA" id="ARBA00001946"/>
    </source>
</evidence>
<dbReference type="GO" id="GO:0016836">
    <property type="term" value="F:hydro-lyase activity"/>
    <property type="evidence" value="ECO:0007669"/>
    <property type="project" value="TreeGrafter"/>
</dbReference>
<dbReference type="PANTHER" id="PTHR13794:SF58">
    <property type="entry name" value="MITOCHONDRIAL ENOLASE SUPERFAMILY MEMBER 1"/>
    <property type="match status" value="1"/>
</dbReference>
<dbReference type="Proteomes" id="UP000515981">
    <property type="component" value="Chromosome"/>
</dbReference>
<dbReference type="Gene3D" id="3.30.390.10">
    <property type="entry name" value="Enolase-like, N-terminal domain"/>
    <property type="match status" value="1"/>
</dbReference>
<evidence type="ECO:0000256" key="2">
    <source>
        <dbReference type="ARBA" id="ARBA00022723"/>
    </source>
</evidence>
<evidence type="ECO:0000259" key="4">
    <source>
        <dbReference type="SMART" id="SM00922"/>
    </source>
</evidence>
<dbReference type="SFLD" id="SFLDS00001">
    <property type="entry name" value="Enolase"/>
    <property type="match status" value="1"/>
</dbReference>
<comment type="cofactor">
    <cofactor evidence="1">
        <name>Mg(2+)</name>
        <dbReference type="ChEBI" id="CHEBI:18420"/>
    </cofactor>
</comment>
<dbReference type="Gene3D" id="3.20.20.120">
    <property type="entry name" value="Enolase-like C-terminal domain"/>
    <property type="match status" value="1"/>
</dbReference>
<dbReference type="SFLD" id="SFLDG00179">
    <property type="entry name" value="mandelate_racemase"/>
    <property type="match status" value="1"/>
</dbReference>
<reference evidence="5 6" key="1">
    <citation type="submission" date="2020-08" db="EMBL/GenBank/DDBJ databases">
        <authorList>
            <person name="Liu C."/>
            <person name="Sun Q."/>
        </authorList>
    </citation>
    <scope>NUCLEOTIDE SEQUENCE [LARGE SCALE GENOMIC DNA]</scope>
    <source>
        <strain evidence="5 6">NSJ-8</strain>
    </source>
</reference>
<dbReference type="PROSITE" id="PS00909">
    <property type="entry name" value="MR_MLE_2"/>
    <property type="match status" value="1"/>
</dbReference>
<dbReference type="InterPro" id="IPR036849">
    <property type="entry name" value="Enolase-like_C_sf"/>
</dbReference>
<accession>A0A7G9FX41</accession>
<keyword evidence="3" id="KW-0460">Magnesium</keyword>
<feature type="domain" description="Mandelate racemase/muconate lactonizing enzyme C-terminal" evidence="4">
    <location>
        <begin position="146"/>
        <end position="243"/>
    </location>
</feature>
<dbReference type="Pfam" id="PF02746">
    <property type="entry name" value="MR_MLE_N"/>
    <property type="match status" value="1"/>
</dbReference>
<dbReference type="SUPFAM" id="SSF51604">
    <property type="entry name" value="Enolase C-terminal domain-like"/>
    <property type="match status" value="1"/>
</dbReference>
<dbReference type="AlphaFoldDB" id="A0A7G9FX41"/>
<protein>
    <submittedName>
        <fullName evidence="5">Mandelate racemase/muconate lactonizing enzyme family protein</fullName>
    </submittedName>
</protein>
<dbReference type="InterPro" id="IPR013342">
    <property type="entry name" value="Mandelate_racemase_C"/>
</dbReference>
<dbReference type="InterPro" id="IPR046945">
    <property type="entry name" value="RHMD-like"/>
</dbReference>
<dbReference type="KEGG" id="ssun:H9Q77_02945"/>
<dbReference type="PROSITE" id="PS00908">
    <property type="entry name" value="MR_MLE_1"/>
    <property type="match status" value="1"/>
</dbReference>
<dbReference type="RefSeq" id="WP_118547325.1">
    <property type="nucleotide sequence ID" value="NZ_CP060633.1"/>
</dbReference>
<dbReference type="Pfam" id="PF13378">
    <property type="entry name" value="MR_MLE_C"/>
    <property type="match status" value="1"/>
</dbReference>
<dbReference type="InterPro" id="IPR018110">
    <property type="entry name" value="Mandel_Rmase/mucon_lact_enz_CS"/>
</dbReference>
<dbReference type="InterPro" id="IPR029065">
    <property type="entry name" value="Enolase_C-like"/>
</dbReference>
<name>A0A7G9FX41_9FIRM</name>
<evidence type="ECO:0000313" key="6">
    <source>
        <dbReference type="Proteomes" id="UP000515981"/>
    </source>
</evidence>
<keyword evidence="2" id="KW-0479">Metal-binding</keyword>
<dbReference type="EMBL" id="CP060633">
    <property type="protein sequence ID" value="QNM03123.1"/>
    <property type="molecule type" value="Genomic_DNA"/>
</dbReference>